<dbReference type="InterPro" id="IPR031949">
    <property type="entry name" value="DUF4776"/>
</dbReference>
<dbReference type="STRING" id="568069.A0A1J1HLM5"/>
<dbReference type="Proteomes" id="UP000183832">
    <property type="component" value="Unassembled WGS sequence"/>
</dbReference>
<dbReference type="EMBL" id="CVRI01000010">
    <property type="protein sequence ID" value="CRK88959.1"/>
    <property type="molecule type" value="Genomic_DNA"/>
</dbReference>
<reference evidence="3 4" key="1">
    <citation type="submission" date="2015-04" db="EMBL/GenBank/DDBJ databases">
        <authorList>
            <person name="Syromyatnikov M.Y."/>
            <person name="Popov V.N."/>
        </authorList>
    </citation>
    <scope>NUCLEOTIDE SEQUENCE [LARGE SCALE GENOMIC DNA]</scope>
</reference>
<proteinExistence type="predicted"/>
<evidence type="ECO:0000313" key="4">
    <source>
        <dbReference type="Proteomes" id="UP000183832"/>
    </source>
</evidence>
<keyword evidence="4" id="KW-1185">Reference proteome</keyword>
<dbReference type="Pfam" id="PF16003">
    <property type="entry name" value="DUF4776"/>
    <property type="match status" value="1"/>
</dbReference>
<accession>A0A1J1HLM5</accession>
<dbReference type="OrthoDB" id="7883086at2759"/>
<dbReference type="PANTHER" id="PTHR39079:SF1">
    <property type="entry name" value="GH11706P-RELATED"/>
    <property type="match status" value="1"/>
</dbReference>
<evidence type="ECO:0000256" key="1">
    <source>
        <dbReference type="SAM" id="MobiDB-lite"/>
    </source>
</evidence>
<dbReference type="PROSITE" id="PS50890">
    <property type="entry name" value="PUA"/>
    <property type="match status" value="1"/>
</dbReference>
<feature type="region of interest" description="Disordered" evidence="1">
    <location>
        <begin position="679"/>
        <end position="699"/>
    </location>
</feature>
<dbReference type="PANTHER" id="PTHR39079">
    <property type="entry name" value="FI08034P-RELATED"/>
    <property type="match status" value="1"/>
</dbReference>
<gene>
    <name evidence="3" type="primary">putative AGAP013414-PA</name>
    <name evidence="3" type="ORF">CLUMA_CG002791</name>
</gene>
<dbReference type="AlphaFoldDB" id="A0A1J1HLM5"/>
<protein>
    <submittedName>
        <fullName evidence="3">CLUMA_CG002791, isoform A</fullName>
    </submittedName>
</protein>
<organism evidence="3 4">
    <name type="scientific">Clunio marinus</name>
    <dbReference type="NCBI Taxonomy" id="568069"/>
    <lineage>
        <taxon>Eukaryota</taxon>
        <taxon>Metazoa</taxon>
        <taxon>Ecdysozoa</taxon>
        <taxon>Arthropoda</taxon>
        <taxon>Hexapoda</taxon>
        <taxon>Insecta</taxon>
        <taxon>Pterygota</taxon>
        <taxon>Neoptera</taxon>
        <taxon>Endopterygota</taxon>
        <taxon>Diptera</taxon>
        <taxon>Nematocera</taxon>
        <taxon>Chironomoidea</taxon>
        <taxon>Chironomidae</taxon>
        <taxon>Clunio</taxon>
    </lineage>
</organism>
<feature type="domain" description="DUF4776" evidence="2">
    <location>
        <begin position="257"/>
        <end position="664"/>
    </location>
</feature>
<sequence>MANCLMAKPCQNCDEDGEYLVSFGVISLNMCDKQKAQLYEEVLIVITWDGNVIKLMKEDMETEGFQQTVKFLIHSSSLNLSKKLKYCPIMIDISRGCVELGTNKLTVTDCFSSAIICDEFNSQTVVDVLNFIKDDEMNATMNLYFRVQKLFDDGSAGIYNSLNTEMKKYAKKRLQTNGLDDLEISNSESELCKDFTCFEELPNHCRENLGLGENIYRIINGNLINIKNSIAPCGESCPVARKYIKEFCKSNLKDDKTPLSTKKSFKDESCSKLFDHLDCKCPEKCQQLSKRFCEDCGGLLKSSKSTNKCLKQQSSNVETSYKKNWIDRNIQEEDILEKLCGKHGINVDEIRDIGQKNECPVKINKCRKKKKKTKKFEVTKQEIDDCKLKETNPSNRTQFIKKMKRKSFGVYSYSFGETFPQHRSCLNIEQGSGDASLVPKYLGLRWNSEIEGNKGKKWSPGQINRTVRCLMKHFLNPFPYDTIPLTRRNKSGRVEKICTASNPKPNPDYIQQPTLKIQKRNGEYFVAMKPLKEREKLNIDCNPYLNCSPLLVNIKKHPEDVKKHRAKKILLEKGFGKKCSCRCLKYCRCVNERTKRILTIEMKKVSTQMNLEKELEYADLEESSDSEMEIEFTTPSASVDYRKCQPDVVHCDTQYLIKDFNPPTLADIHKQKLKALKAEKCKEKRKTEPPVDVKARKPK</sequence>
<name>A0A1J1HLM5_9DIPT</name>
<evidence type="ECO:0000313" key="3">
    <source>
        <dbReference type="EMBL" id="CRK88959.1"/>
    </source>
</evidence>
<evidence type="ECO:0000259" key="2">
    <source>
        <dbReference type="Pfam" id="PF16003"/>
    </source>
</evidence>